<dbReference type="Proteomes" id="UP000215127">
    <property type="component" value="Chromosome 13"/>
</dbReference>
<reference evidence="6 7" key="1">
    <citation type="submission" date="2016-06" db="EMBL/GenBank/DDBJ databases">
        <authorList>
            <person name="Kjaerup R.B."/>
            <person name="Dalgaard T.S."/>
            <person name="Juul-Madsen H.R."/>
        </authorList>
    </citation>
    <scope>NUCLEOTIDE SEQUENCE [LARGE SCALE GENOMIC DNA]</scope>
</reference>
<name>A0A1X7SA32_ZYMT9</name>
<feature type="region of interest" description="Disordered" evidence="5">
    <location>
        <begin position="768"/>
        <end position="803"/>
    </location>
</feature>
<comment type="catalytic activity">
    <reaction evidence="3">
        <text>L-seryl-[protein] + ATP = O-phospho-L-seryl-[protein] + ADP + H(+)</text>
        <dbReference type="Rhea" id="RHEA:17989"/>
        <dbReference type="Rhea" id="RHEA-COMP:9863"/>
        <dbReference type="Rhea" id="RHEA-COMP:11604"/>
        <dbReference type="ChEBI" id="CHEBI:15378"/>
        <dbReference type="ChEBI" id="CHEBI:29999"/>
        <dbReference type="ChEBI" id="CHEBI:30616"/>
        <dbReference type="ChEBI" id="CHEBI:83421"/>
        <dbReference type="ChEBI" id="CHEBI:456216"/>
        <dbReference type="EC" id="2.7.11.1"/>
    </reaction>
</comment>
<evidence type="ECO:0000313" key="6">
    <source>
        <dbReference type="EMBL" id="SMQ56251.1"/>
    </source>
</evidence>
<dbReference type="GO" id="GO:0005737">
    <property type="term" value="C:cytoplasm"/>
    <property type="evidence" value="ECO:0007669"/>
    <property type="project" value="TreeGrafter"/>
</dbReference>
<dbReference type="Gene3D" id="1.10.287.1490">
    <property type="match status" value="1"/>
</dbReference>
<proteinExistence type="predicted"/>
<evidence type="ECO:0000313" key="7">
    <source>
        <dbReference type="Proteomes" id="UP000215127"/>
    </source>
</evidence>
<evidence type="ECO:0000256" key="3">
    <source>
        <dbReference type="ARBA" id="ARBA00048679"/>
    </source>
</evidence>
<feature type="coiled-coil region" evidence="4">
    <location>
        <begin position="658"/>
        <end position="749"/>
    </location>
</feature>
<protein>
    <submittedName>
        <fullName evidence="6">Uncharacterized protein</fullName>
    </submittedName>
</protein>
<dbReference type="AlphaFoldDB" id="A0A1X7SA32"/>
<dbReference type="GO" id="GO:0004674">
    <property type="term" value="F:protein serine/threonine kinase activity"/>
    <property type="evidence" value="ECO:0007669"/>
    <property type="project" value="UniProtKB-EC"/>
</dbReference>
<feature type="compositionally biased region" description="Basic and acidic residues" evidence="5">
    <location>
        <begin position="794"/>
        <end position="803"/>
    </location>
</feature>
<feature type="compositionally biased region" description="Polar residues" evidence="5">
    <location>
        <begin position="1000"/>
        <end position="1019"/>
    </location>
</feature>
<evidence type="ECO:0000256" key="2">
    <source>
        <dbReference type="ARBA" id="ARBA00047899"/>
    </source>
</evidence>
<dbReference type="InterPro" id="IPR050839">
    <property type="entry name" value="Rho-assoc_Ser/Thr_Kinase"/>
</dbReference>
<comment type="catalytic activity">
    <reaction evidence="2">
        <text>L-threonyl-[protein] + ATP = O-phospho-L-threonyl-[protein] + ADP + H(+)</text>
        <dbReference type="Rhea" id="RHEA:46608"/>
        <dbReference type="Rhea" id="RHEA-COMP:11060"/>
        <dbReference type="Rhea" id="RHEA-COMP:11605"/>
        <dbReference type="ChEBI" id="CHEBI:15378"/>
        <dbReference type="ChEBI" id="CHEBI:30013"/>
        <dbReference type="ChEBI" id="CHEBI:30616"/>
        <dbReference type="ChEBI" id="CHEBI:61977"/>
        <dbReference type="ChEBI" id="CHEBI:456216"/>
        <dbReference type="EC" id="2.7.11.1"/>
    </reaction>
</comment>
<sequence>MDSSKTMTLFERSISCGEDDGSSMSAYAALATEIDRITTSPYPSQLRTLLELVTNCADADISRWAAAKPCLVESLACSLIEGLQQWSYVLDIITRFGLNAACRDAFLRKEPTLLHSVVAQAIKKGDTRSKYTRASVALLSIPLPDTVALPAEAQTLFIQLFEDAASKPSATTIEPVYIILAGTGNLLLGILSSSTLSRFEEHMVDILKNVSQAADQSLSLRCFAIMNVVLCGTDPQFRLTNSSYDTQDFLASTPVSSRWKAETMQQFFEGSKAQRSVQLITLLVLSAVKAAQCSDDKIKSVVLANEIITAIPADLRKIWCTANTITIRRVQEGLCAHDLDPRIRSLALRFMGKLVEVDSLPHVVLEKLEATFTDPSLMQIVHTLAPHVNDCELFSSVLAHAPIGDLLQNAVNYAIRADGEDSAAALDAITRTMQDALTIIEDHKITVHQVREVLNDGTFLRTLQTLQDKIAKREGIEQQSNGWCQVALHRKRCNLAHQITNLLLRASQKSTIGTQSMTLLLDLHASSARGATECNHNRPSWREHMNFGTSNGMAEEDHVDWREALHTHFRARAEVEQDAVTTLFAKACASLEARCENVEKPLREEQKRYRALEEQNQDLNRAFAEMESRNVDFGIQLRSVEDERDTVMQDLEASRGENSDLLDRIGQLEGKLRQAQEDGQRQLQDLRNERSMAELGSASIVARKQEELDDLQEQFEESSKALEERAGRLAQLQVELQSSRSECDRLQHSLTTSEARTSGMEDRISELERSNGALSTSSAHLEDQLRSAESNKSMQDERISDLHEQLERERSERVALKQAFDHESAQVQNLRSELQIKTNEAAESVRQHHDSIETLERQLSDLQRDSLEDHENLTAEISRRETQITDFRKKIDRLQRKCDQKDASIAEAEAMRANLMAAMGINNMSSKTGSLPHRSRESAVNTQYTQADDMAPPPAPETLVQDSQAYDDSFVSNTSSLDSQPGPTPKRPRSRKSAPAPTSLARTSLGARSSLRTRQSAGGTANGGAVGRVALQGISGNHRMSGKGFKTPTKEVRIQEEVGVKTFEAGEDESRFDGSELFSGTQGQRLASLGEGM</sequence>
<evidence type="ECO:0000256" key="5">
    <source>
        <dbReference type="SAM" id="MobiDB-lite"/>
    </source>
</evidence>
<keyword evidence="1" id="KW-0597">Phosphoprotein</keyword>
<feature type="coiled-coil region" evidence="4">
    <location>
        <begin position="595"/>
        <end position="629"/>
    </location>
</feature>
<dbReference type="PANTHER" id="PTHR22988">
    <property type="entry name" value="MYOTONIC DYSTROPHY S/T KINASE-RELATED"/>
    <property type="match status" value="1"/>
</dbReference>
<dbReference type="GO" id="GO:0031032">
    <property type="term" value="P:actomyosin structure organization"/>
    <property type="evidence" value="ECO:0007669"/>
    <property type="project" value="TreeGrafter"/>
</dbReference>
<accession>A0A1X7SA32</accession>
<dbReference type="EMBL" id="LT853704">
    <property type="protein sequence ID" value="SMQ56251.1"/>
    <property type="molecule type" value="Genomic_DNA"/>
</dbReference>
<feature type="region of interest" description="Disordered" evidence="5">
    <location>
        <begin position="924"/>
        <end position="1025"/>
    </location>
</feature>
<keyword evidence="7" id="KW-1185">Reference proteome</keyword>
<organism evidence="6 7">
    <name type="scientific">Zymoseptoria tritici (strain ST99CH_3D7)</name>
    <dbReference type="NCBI Taxonomy" id="1276538"/>
    <lineage>
        <taxon>Eukaryota</taxon>
        <taxon>Fungi</taxon>
        <taxon>Dikarya</taxon>
        <taxon>Ascomycota</taxon>
        <taxon>Pezizomycotina</taxon>
        <taxon>Dothideomycetes</taxon>
        <taxon>Dothideomycetidae</taxon>
        <taxon>Mycosphaerellales</taxon>
        <taxon>Mycosphaerellaceae</taxon>
        <taxon>Zymoseptoria</taxon>
    </lineage>
</organism>
<feature type="region of interest" description="Disordered" evidence="5">
    <location>
        <begin position="1066"/>
        <end position="1093"/>
    </location>
</feature>
<feature type="compositionally biased region" description="Polar residues" evidence="5">
    <location>
        <begin position="960"/>
        <end position="981"/>
    </location>
</feature>
<dbReference type="PANTHER" id="PTHR22988:SF71">
    <property type="entry name" value="CITRON RHO-INTERACTING KINASE"/>
    <property type="match status" value="1"/>
</dbReference>
<keyword evidence="4" id="KW-0175">Coiled coil</keyword>
<dbReference type="GO" id="GO:0005856">
    <property type="term" value="C:cytoskeleton"/>
    <property type="evidence" value="ECO:0007669"/>
    <property type="project" value="TreeGrafter"/>
</dbReference>
<evidence type="ECO:0000256" key="1">
    <source>
        <dbReference type="ARBA" id="ARBA00022553"/>
    </source>
</evidence>
<gene>
    <name evidence="6" type="ORF">ZT3D7_G11406</name>
</gene>
<evidence type="ECO:0000256" key="4">
    <source>
        <dbReference type="SAM" id="Coils"/>
    </source>
</evidence>